<protein>
    <recommendedName>
        <fullName evidence="1">Reverse transcriptase domain-containing protein</fullName>
    </recommendedName>
</protein>
<evidence type="ECO:0000313" key="2">
    <source>
        <dbReference type="EMBL" id="KAL0315417.1"/>
    </source>
</evidence>
<comment type="caution">
    <text evidence="2">The sequence shown here is derived from an EMBL/GenBank/DDBJ whole genome shotgun (WGS) entry which is preliminary data.</text>
</comment>
<dbReference type="Pfam" id="PF00078">
    <property type="entry name" value="RVT_1"/>
    <property type="match status" value="1"/>
</dbReference>
<dbReference type="AlphaFoldDB" id="A0AAW2L9X9"/>
<name>A0AAW2L9X9_SESRA</name>
<reference evidence="2" key="1">
    <citation type="submission" date="2020-06" db="EMBL/GenBank/DDBJ databases">
        <authorList>
            <person name="Li T."/>
            <person name="Hu X."/>
            <person name="Zhang T."/>
            <person name="Song X."/>
            <person name="Zhang H."/>
            <person name="Dai N."/>
            <person name="Sheng W."/>
            <person name="Hou X."/>
            <person name="Wei L."/>
        </authorList>
    </citation>
    <scope>NUCLEOTIDE SEQUENCE</scope>
    <source>
        <strain evidence="2">G02</strain>
        <tissue evidence="2">Leaf</tissue>
    </source>
</reference>
<dbReference type="InterPro" id="IPR000477">
    <property type="entry name" value="RT_dom"/>
</dbReference>
<dbReference type="PANTHER" id="PTHR33116">
    <property type="entry name" value="REVERSE TRANSCRIPTASE ZINC-BINDING DOMAIN-CONTAINING PROTEIN-RELATED-RELATED"/>
    <property type="match status" value="1"/>
</dbReference>
<feature type="domain" description="Reverse transcriptase" evidence="1">
    <location>
        <begin position="4"/>
        <end position="159"/>
    </location>
</feature>
<dbReference type="PANTHER" id="PTHR33116:SF82">
    <property type="entry name" value="RNASE H FAMILY PROTEIN"/>
    <property type="match status" value="1"/>
</dbReference>
<organism evidence="2">
    <name type="scientific">Sesamum radiatum</name>
    <name type="common">Black benniseed</name>
    <dbReference type="NCBI Taxonomy" id="300843"/>
    <lineage>
        <taxon>Eukaryota</taxon>
        <taxon>Viridiplantae</taxon>
        <taxon>Streptophyta</taxon>
        <taxon>Embryophyta</taxon>
        <taxon>Tracheophyta</taxon>
        <taxon>Spermatophyta</taxon>
        <taxon>Magnoliopsida</taxon>
        <taxon>eudicotyledons</taxon>
        <taxon>Gunneridae</taxon>
        <taxon>Pentapetalae</taxon>
        <taxon>asterids</taxon>
        <taxon>lamiids</taxon>
        <taxon>Lamiales</taxon>
        <taxon>Pedaliaceae</taxon>
        <taxon>Sesamum</taxon>
    </lineage>
</organism>
<gene>
    <name evidence="2" type="ORF">Sradi_5419900</name>
</gene>
<evidence type="ECO:0000259" key="1">
    <source>
        <dbReference type="Pfam" id="PF00078"/>
    </source>
</evidence>
<sequence length="242" mass="27334">MLARLGFPDHWLRLISHCMEQCWFSVIVNGVVCGFFHSSRGLRQGILSPPPSFLAAEYLSRGLNKLFGNDSSLAFRGSQGISHLAYANDCITFTNSKESSLMQLKAFLDNFEEVSGQSVNVSKSSFIVAPKAPAQVIQRVKHITRFVHKPLPFTYLGVPTYVGHKKSELFNPLIEALSSKVARWEKQVLSYVGRLMLIQPVLLSVLIHLLYVLKPPKGVILRIERLLNNFFWGSYGFDKRLH</sequence>
<dbReference type="EMBL" id="JACGWJ010000025">
    <property type="protein sequence ID" value="KAL0315417.1"/>
    <property type="molecule type" value="Genomic_DNA"/>
</dbReference>
<proteinExistence type="predicted"/>
<accession>A0AAW2L9X9</accession>
<reference evidence="2" key="2">
    <citation type="journal article" date="2024" name="Plant">
        <title>Genomic evolution and insights into agronomic trait innovations of Sesamum species.</title>
        <authorList>
            <person name="Miao H."/>
            <person name="Wang L."/>
            <person name="Qu L."/>
            <person name="Liu H."/>
            <person name="Sun Y."/>
            <person name="Le M."/>
            <person name="Wang Q."/>
            <person name="Wei S."/>
            <person name="Zheng Y."/>
            <person name="Lin W."/>
            <person name="Duan Y."/>
            <person name="Cao H."/>
            <person name="Xiong S."/>
            <person name="Wang X."/>
            <person name="Wei L."/>
            <person name="Li C."/>
            <person name="Ma Q."/>
            <person name="Ju M."/>
            <person name="Zhao R."/>
            <person name="Li G."/>
            <person name="Mu C."/>
            <person name="Tian Q."/>
            <person name="Mei H."/>
            <person name="Zhang T."/>
            <person name="Gao T."/>
            <person name="Zhang H."/>
        </authorList>
    </citation>
    <scope>NUCLEOTIDE SEQUENCE</scope>
    <source>
        <strain evidence="2">G02</strain>
    </source>
</reference>